<evidence type="ECO:0000313" key="2">
    <source>
        <dbReference type="EMBL" id="MCX2742153.1"/>
    </source>
</evidence>
<keyword evidence="3" id="KW-1185">Reference proteome</keyword>
<evidence type="ECO:0000313" key="3">
    <source>
        <dbReference type="Proteomes" id="UP001207228"/>
    </source>
</evidence>
<accession>A0ABT3RLA0</accession>
<sequence>MGYFLLLNSFSSGALAGGNAVNGGLLATLPEASGSGLATIKRKTNPIIGLSIAGQPSVKEPPAEVMLLTLSFPNHN</sequence>
<dbReference type="Proteomes" id="UP001207228">
    <property type="component" value="Unassembled WGS sequence"/>
</dbReference>
<feature type="signal peptide" evidence="1">
    <location>
        <begin position="1"/>
        <end position="16"/>
    </location>
</feature>
<evidence type="ECO:0000256" key="1">
    <source>
        <dbReference type="SAM" id="SignalP"/>
    </source>
</evidence>
<keyword evidence="1" id="KW-0732">Signal</keyword>
<dbReference type="EMBL" id="JAPFQO010000017">
    <property type="protein sequence ID" value="MCX2742153.1"/>
    <property type="molecule type" value="Genomic_DNA"/>
</dbReference>
<organism evidence="2 3">
    <name type="scientific">Pontibacter anaerobius</name>
    <dbReference type="NCBI Taxonomy" id="2993940"/>
    <lineage>
        <taxon>Bacteria</taxon>
        <taxon>Pseudomonadati</taxon>
        <taxon>Bacteroidota</taxon>
        <taxon>Cytophagia</taxon>
        <taxon>Cytophagales</taxon>
        <taxon>Hymenobacteraceae</taxon>
        <taxon>Pontibacter</taxon>
    </lineage>
</organism>
<dbReference type="RefSeq" id="WP_266054388.1">
    <property type="nucleotide sequence ID" value="NZ_JAPFQO010000017.1"/>
</dbReference>
<protein>
    <submittedName>
        <fullName evidence="2">Uncharacterized protein</fullName>
    </submittedName>
</protein>
<feature type="chain" id="PRO_5047215725" evidence="1">
    <location>
        <begin position="17"/>
        <end position="76"/>
    </location>
</feature>
<reference evidence="2 3" key="1">
    <citation type="submission" date="2022-11" db="EMBL/GenBank/DDBJ databases">
        <title>The characterization of three novel Bacteroidetes species and genomic analysis of their roles in tidal elemental geochemical cycles.</title>
        <authorList>
            <person name="Ma K.-J."/>
        </authorList>
    </citation>
    <scope>NUCLEOTIDE SEQUENCE [LARGE SCALE GENOMIC DNA]</scope>
    <source>
        <strain evidence="2 3">M82</strain>
    </source>
</reference>
<gene>
    <name evidence="2" type="ORF">OO017_19505</name>
</gene>
<feature type="non-terminal residue" evidence="2">
    <location>
        <position position="76"/>
    </location>
</feature>
<proteinExistence type="predicted"/>
<name>A0ABT3RLA0_9BACT</name>
<comment type="caution">
    <text evidence="2">The sequence shown here is derived from an EMBL/GenBank/DDBJ whole genome shotgun (WGS) entry which is preliminary data.</text>
</comment>